<comment type="caution">
    <text evidence="10">The sequence shown here is derived from an EMBL/GenBank/DDBJ whole genome shotgun (WGS) entry which is preliminary data.</text>
</comment>
<dbReference type="EMBL" id="BQXS01011417">
    <property type="protein sequence ID" value="GKT37204.1"/>
    <property type="molecule type" value="Genomic_DNA"/>
</dbReference>
<feature type="compositionally biased region" description="Polar residues" evidence="9">
    <location>
        <begin position="918"/>
        <end position="953"/>
    </location>
</feature>
<feature type="region of interest" description="Disordered" evidence="9">
    <location>
        <begin position="553"/>
        <end position="639"/>
    </location>
</feature>
<dbReference type="InterPro" id="IPR001680">
    <property type="entry name" value="WD40_rpt"/>
</dbReference>
<organism evidence="10 11">
    <name type="scientific">Aduncisulcus paluster</name>
    <dbReference type="NCBI Taxonomy" id="2918883"/>
    <lineage>
        <taxon>Eukaryota</taxon>
        <taxon>Metamonada</taxon>
        <taxon>Carpediemonas-like organisms</taxon>
        <taxon>Aduncisulcus</taxon>
    </lineage>
</organism>
<keyword evidence="3" id="KW-0813">Transport</keyword>
<protein>
    <submittedName>
        <fullName evidence="10">Protein transport protein SEC31-like protein</fullName>
    </submittedName>
</protein>
<comment type="similarity">
    <text evidence="2">Belongs to the WD repeat SEC31 family.</text>
</comment>
<dbReference type="PANTHER" id="PTHR13923:SF11">
    <property type="entry name" value="SECRETORY 31, ISOFORM D"/>
    <property type="match status" value="1"/>
</dbReference>
<comment type="subcellular location">
    <subcellularLocation>
        <location evidence="1">Endoplasmic reticulum</location>
    </subcellularLocation>
</comment>
<dbReference type="SMART" id="SM00320">
    <property type="entry name" value="WD40"/>
    <property type="match status" value="3"/>
</dbReference>
<dbReference type="InterPro" id="IPR019775">
    <property type="entry name" value="WD40_repeat_CS"/>
</dbReference>
<feature type="compositionally biased region" description="Acidic residues" evidence="9">
    <location>
        <begin position="585"/>
        <end position="600"/>
    </location>
</feature>
<keyword evidence="5" id="KW-0677">Repeat</keyword>
<dbReference type="InterPro" id="IPR036322">
    <property type="entry name" value="WD40_repeat_dom_sf"/>
</dbReference>
<dbReference type="PROSITE" id="PS00678">
    <property type="entry name" value="WD_REPEATS_1"/>
    <property type="match status" value="1"/>
</dbReference>
<evidence type="ECO:0000256" key="7">
    <source>
        <dbReference type="ARBA" id="ARBA00022892"/>
    </source>
</evidence>
<evidence type="ECO:0000256" key="5">
    <source>
        <dbReference type="ARBA" id="ARBA00022737"/>
    </source>
</evidence>
<dbReference type="Gene3D" id="1.25.40.1030">
    <property type="match status" value="1"/>
</dbReference>
<keyword evidence="8" id="KW-0653">Protein transport</keyword>
<evidence type="ECO:0000256" key="8">
    <source>
        <dbReference type="ARBA" id="ARBA00022927"/>
    </source>
</evidence>
<dbReference type="Proteomes" id="UP001057375">
    <property type="component" value="Unassembled WGS sequence"/>
</dbReference>
<feature type="compositionally biased region" description="Low complexity" evidence="9">
    <location>
        <begin position="620"/>
        <end position="638"/>
    </location>
</feature>
<reference evidence="10" key="1">
    <citation type="submission" date="2022-03" db="EMBL/GenBank/DDBJ databases">
        <title>Draft genome sequence of Aduncisulcus paluster, a free-living microaerophilic Fornicata.</title>
        <authorList>
            <person name="Yuyama I."/>
            <person name="Kume K."/>
            <person name="Tamura T."/>
            <person name="Inagaki Y."/>
            <person name="Hashimoto T."/>
        </authorList>
    </citation>
    <scope>NUCLEOTIDE SEQUENCE</scope>
    <source>
        <strain evidence="10">NY0171</strain>
    </source>
</reference>
<proteinExistence type="inferred from homology"/>
<evidence type="ECO:0000313" key="11">
    <source>
        <dbReference type="Proteomes" id="UP001057375"/>
    </source>
</evidence>
<feature type="compositionally biased region" description="Polar residues" evidence="9">
    <location>
        <begin position="885"/>
        <end position="896"/>
    </location>
</feature>
<gene>
    <name evidence="10" type="ORF">ADUPG1_010039</name>
</gene>
<evidence type="ECO:0000313" key="10">
    <source>
        <dbReference type="EMBL" id="GKT37204.1"/>
    </source>
</evidence>
<dbReference type="InterPro" id="IPR015943">
    <property type="entry name" value="WD40/YVTN_repeat-like_dom_sf"/>
</dbReference>
<feature type="compositionally biased region" description="Basic and acidic residues" evidence="9">
    <location>
        <begin position="601"/>
        <end position="617"/>
    </location>
</feature>
<dbReference type="PANTHER" id="PTHR13923">
    <property type="entry name" value="SEC31-RELATED PROTEIN"/>
    <property type="match status" value="1"/>
</dbReference>
<feature type="region of interest" description="Disordered" evidence="9">
    <location>
        <begin position="885"/>
        <end position="970"/>
    </location>
</feature>
<evidence type="ECO:0000256" key="9">
    <source>
        <dbReference type="SAM" id="MobiDB-lite"/>
    </source>
</evidence>
<dbReference type="SUPFAM" id="SSF50978">
    <property type="entry name" value="WD40 repeat-like"/>
    <property type="match status" value="1"/>
</dbReference>
<feature type="region of interest" description="Disordered" evidence="9">
    <location>
        <begin position="1003"/>
        <end position="1026"/>
    </location>
</feature>
<evidence type="ECO:0000256" key="4">
    <source>
        <dbReference type="ARBA" id="ARBA00022574"/>
    </source>
</evidence>
<keyword evidence="6" id="KW-0256">Endoplasmic reticulum</keyword>
<feature type="region of interest" description="Disordered" evidence="9">
    <location>
        <begin position="1123"/>
        <end position="1206"/>
    </location>
</feature>
<keyword evidence="4" id="KW-0853">WD repeat</keyword>
<feature type="compositionally biased region" description="Polar residues" evidence="9">
    <location>
        <begin position="1151"/>
        <end position="1164"/>
    </location>
</feature>
<evidence type="ECO:0000256" key="6">
    <source>
        <dbReference type="ARBA" id="ARBA00022824"/>
    </source>
</evidence>
<feature type="compositionally biased region" description="Acidic residues" evidence="9">
    <location>
        <begin position="565"/>
        <end position="576"/>
    </location>
</feature>
<evidence type="ECO:0000256" key="3">
    <source>
        <dbReference type="ARBA" id="ARBA00022448"/>
    </source>
</evidence>
<keyword evidence="7" id="KW-0931">ER-Golgi transport</keyword>
<accession>A0ABQ5KXN2</accession>
<evidence type="ECO:0000256" key="1">
    <source>
        <dbReference type="ARBA" id="ARBA00004240"/>
    </source>
</evidence>
<dbReference type="Gene3D" id="2.130.10.10">
    <property type="entry name" value="YVTN repeat-like/Quinoprotein amine dehydrogenase"/>
    <property type="match status" value="1"/>
</dbReference>
<keyword evidence="11" id="KW-1185">Reference proteome</keyword>
<name>A0ABQ5KXN2_9EUKA</name>
<dbReference type="InterPro" id="IPR040251">
    <property type="entry name" value="SEC31-like"/>
</dbReference>
<evidence type="ECO:0000256" key="2">
    <source>
        <dbReference type="ARBA" id="ARBA00009358"/>
    </source>
</evidence>
<feature type="compositionally biased region" description="Polar residues" evidence="9">
    <location>
        <begin position="1007"/>
        <end position="1018"/>
    </location>
</feature>
<sequence length="1314" mass="143818">MVKGEWSPITPGLYATIADFFTDEINFSSTLSLFENETLMKSFQLSGRPTALSWGVHPDDSKGILSIGFEDGAVVVYSVSKLLSLVDGGMEELSDEECVFKDKVHSSSVSVMKFNLCPKYQQYMASASDDGCVFVWDFSKGMSEPNYNIPSQKMPHKSFPVLDLAWNFKVPRIFASCAKNGTTAIWDLKKQTAILTLTDPFTLPITSIVWSLDIGTRIFTAADASSMVAASPSTTTTSTIRVWDLKNTTAPVQEFHSCDMNDIRSLAIHPSDRRWLTGISVSKHRMVSWFINPTPKTFEKQVLTSGDDICAISPHEGMFCSSLNHGMCSRFLKFQILADLLDISSLDEREAQNREINPFSLSFLTSLPNDDDGEKTPKVRIGTALDFRTCLDQIVQSHPSHEAYISESMPRFLSAILPCAHKNKLFGKICSGGYLIRPIADHYKTLQSGVEGEDAEVTSAPARVFKLITSPETVREGEILVSNLKGDVKQYVHQKATSSSSSTSIDDVLSGASIITPSLPFHDVLYNVMDSLCADSSEQRKILMKMVGKETSINKDGTGHTFTIEEGEEDATEQESESSGVSTESFEEEEDEQADEDFFDDIDKKEVKVEEPKKEEAPVTTSPSKSPFTSSSLLSSHSPRQRSDSFAYAGMTLPPFIDMIQCGNISGAVKYCMENKKLAEALIIAAHAGTSAWKMTEKLIVDANTDLAQALKIMHAMETTTAMFDHIEHSKAREWRNTVCFICTTACVADFREAFRLLTTRLIDYVETKQKQLALSHPSHFSRSYRDVLLGCIVCAVCAADIDLIATVVQKEAESGTKGLSKAVEYVSLSCTCLERMIEQGGVASKLLLKYATLLEGEGAEETGNYFRTLSGFRQTAVRPIVTSSAPKYTPKSNNMMGRMSTRPRNQPISSARRPVASSRQRTPISSSMSVPKTTNIMMPQTQASSVPSSQPIPSAFPMPQPSSSSSMPTTTLMPMATPPKTNIMMPQTTSMPSAHPMPSAFPMPQPSSGSRQPTTMPTALPSASKPNIMMPQASVMPSTQPMPSAFPMPQPSTSTPSRQPTIMPTALPSGPKPGIMMPQPSVMPSAHPMPSAFPMPQPSTTTQQPTTMPSAMPTAMPTAMPGSTFPMPQVSGPTSQPSMPTALPGMMSAPMQQNDIHTLPTATSSRRRMRSRPRVGTPKSQSEPSPSPQRTPMSAPMTGTDVPDRLPMRANALSYINGINAEQAQYSKACKVLQKLATQIHSDPGFSHISSQFYQLVALCYHGKITPQEADALIAAVEKVKFGHPVQPTEWRTFLNLKRYVMVFMQIAKMFGK</sequence>